<dbReference type="AlphaFoldDB" id="X1HW74"/>
<dbReference type="EMBL" id="BARU01024455">
    <property type="protein sequence ID" value="GAH49533.1"/>
    <property type="molecule type" value="Genomic_DNA"/>
</dbReference>
<accession>X1HW74</accession>
<feature type="non-terminal residue" evidence="1">
    <location>
        <position position="1"/>
    </location>
</feature>
<sequence>ELNQNLQGCSQAMGAVSGALNDINGAMGDLAAFPEMQETMTDLASQLEGPVREMESVSQELQLTREQMNNAREWCRRYHFQKYGFKFVLKGVQFAFTSSFCIKSWATDKLKGAITGARDKLMDQAVMDIMGLSADQVKKARDALGVIEKAEEVIKTHLDPKGNFSDLKKEAIFKAGDWLIDWIYSKVGKNCRMYDAKVKGKFYCEYHTKRMVYMVAQYPWEGELKVFFKKREAGSDIVKLKGQIQGSFGWRTGKFFPERTCMDVPGMTGTGFCVPR</sequence>
<protein>
    <submittedName>
        <fullName evidence="1">Uncharacterized protein</fullName>
    </submittedName>
</protein>
<feature type="non-terminal residue" evidence="1">
    <location>
        <position position="276"/>
    </location>
</feature>
<gene>
    <name evidence="1" type="ORF">S03H2_39538</name>
</gene>
<evidence type="ECO:0000313" key="1">
    <source>
        <dbReference type="EMBL" id="GAH49533.1"/>
    </source>
</evidence>
<reference evidence="1" key="1">
    <citation type="journal article" date="2014" name="Front. Microbiol.">
        <title>High frequency of phylogenetically diverse reductive dehalogenase-homologous genes in deep subseafloor sedimentary metagenomes.</title>
        <authorList>
            <person name="Kawai M."/>
            <person name="Futagami T."/>
            <person name="Toyoda A."/>
            <person name="Takaki Y."/>
            <person name="Nishi S."/>
            <person name="Hori S."/>
            <person name="Arai W."/>
            <person name="Tsubouchi T."/>
            <person name="Morono Y."/>
            <person name="Uchiyama I."/>
            <person name="Ito T."/>
            <person name="Fujiyama A."/>
            <person name="Inagaki F."/>
            <person name="Takami H."/>
        </authorList>
    </citation>
    <scope>NUCLEOTIDE SEQUENCE</scope>
    <source>
        <strain evidence="1">Expedition CK06-06</strain>
    </source>
</reference>
<name>X1HW74_9ZZZZ</name>
<organism evidence="1">
    <name type="scientific">marine sediment metagenome</name>
    <dbReference type="NCBI Taxonomy" id="412755"/>
    <lineage>
        <taxon>unclassified sequences</taxon>
        <taxon>metagenomes</taxon>
        <taxon>ecological metagenomes</taxon>
    </lineage>
</organism>
<proteinExistence type="predicted"/>
<comment type="caution">
    <text evidence="1">The sequence shown here is derived from an EMBL/GenBank/DDBJ whole genome shotgun (WGS) entry which is preliminary data.</text>
</comment>